<dbReference type="EMBL" id="CM000781">
    <property type="protein sequence ID" value="AQK69038.1"/>
    <property type="molecule type" value="Genomic_DNA"/>
</dbReference>
<dbReference type="SUPFAM" id="SSF53732">
    <property type="entry name" value="Aconitase iron-sulfur domain"/>
    <property type="match status" value="1"/>
</dbReference>
<evidence type="ECO:0000256" key="1">
    <source>
        <dbReference type="ARBA" id="ARBA00022723"/>
    </source>
</evidence>
<organism evidence="5">
    <name type="scientific">Zea mays</name>
    <name type="common">Maize</name>
    <dbReference type="NCBI Taxonomy" id="4577"/>
    <lineage>
        <taxon>Eukaryota</taxon>
        <taxon>Viridiplantae</taxon>
        <taxon>Streptophyta</taxon>
        <taxon>Embryophyta</taxon>
        <taxon>Tracheophyta</taxon>
        <taxon>Spermatophyta</taxon>
        <taxon>Magnoliopsida</taxon>
        <taxon>Liliopsida</taxon>
        <taxon>Poales</taxon>
        <taxon>Poaceae</taxon>
        <taxon>PACMAD clade</taxon>
        <taxon>Panicoideae</taxon>
        <taxon>Andropogonodae</taxon>
        <taxon>Andropogoneae</taxon>
        <taxon>Tripsacinae</taxon>
        <taxon>Zea</taxon>
    </lineage>
</organism>
<sequence>MATLPSRPGTSSSFGPVPSASSGVSAGHLDAVKPVGRVRVISAPLLQMAKPYLVVASLPLQTPLSSWSVLPTTRLISQWAWFCLVSMIEAYLRANKMFVDKHEPETERVFSSYLELDLSEVEPCVSGPKRPHDRVPLKEMKSDWHACLDNEVGFKGYAVPKEQQGKVVKFNFHGRPAEIKHGSVVLAAICSSTNTSNPSFMIGAGLVEESMRIGP</sequence>
<protein>
    <submittedName>
        <fullName evidence="5">Aconitate hydratase 3 mitochondrial</fullName>
    </submittedName>
</protein>
<keyword evidence="2" id="KW-0408">Iron</keyword>
<dbReference type="InterPro" id="IPR036008">
    <property type="entry name" value="Aconitase_4Fe-4S_dom"/>
</dbReference>
<keyword evidence="3" id="KW-0411">Iron-sulfur</keyword>
<dbReference type="Pfam" id="PF00330">
    <property type="entry name" value="Aconitase"/>
    <property type="match status" value="1"/>
</dbReference>
<evidence type="ECO:0000259" key="4">
    <source>
        <dbReference type="Pfam" id="PF00330"/>
    </source>
</evidence>
<reference evidence="5" key="1">
    <citation type="submission" date="2015-12" db="EMBL/GenBank/DDBJ databases">
        <title>Update maize B73 reference genome by single molecule sequencing technologies.</title>
        <authorList>
            <consortium name="Maize Genome Sequencing Project"/>
            <person name="Ware D."/>
        </authorList>
    </citation>
    <scope>NUCLEOTIDE SEQUENCE</scope>
    <source>
        <tissue evidence="5">Seedling</tissue>
    </source>
</reference>
<feature type="domain" description="Aconitase/3-isopropylmalate dehydratase large subunit alpha/beta/alpha" evidence="4">
    <location>
        <begin position="88"/>
        <end position="211"/>
    </location>
</feature>
<gene>
    <name evidence="5" type="ORF">ZEAMMB73_Zm00001d015497</name>
</gene>
<dbReference type="ExpressionAtlas" id="A0A1D6H2G1">
    <property type="expression patterns" value="baseline"/>
</dbReference>
<dbReference type="GO" id="GO:0046872">
    <property type="term" value="F:metal ion binding"/>
    <property type="evidence" value="ECO:0007669"/>
    <property type="project" value="UniProtKB-KW"/>
</dbReference>
<evidence type="ECO:0000256" key="3">
    <source>
        <dbReference type="ARBA" id="ARBA00023014"/>
    </source>
</evidence>
<dbReference type="GO" id="GO:0051536">
    <property type="term" value="F:iron-sulfur cluster binding"/>
    <property type="evidence" value="ECO:0007669"/>
    <property type="project" value="UniProtKB-KW"/>
</dbReference>
<keyword evidence="1" id="KW-0479">Metal-binding</keyword>
<dbReference type="EMBL" id="CM000781">
    <property type="protein sequence ID" value="AQK69042.1"/>
    <property type="molecule type" value="Genomic_DNA"/>
</dbReference>
<dbReference type="InterPro" id="IPR015931">
    <property type="entry name" value="Acnase/IPM_dHydase_lsu_aba_1/3"/>
</dbReference>
<dbReference type="PANTHER" id="PTHR11670">
    <property type="entry name" value="ACONITASE/IRON-RESPONSIVE ELEMENT FAMILY MEMBER"/>
    <property type="match status" value="1"/>
</dbReference>
<evidence type="ECO:0000313" key="5">
    <source>
        <dbReference type="EMBL" id="AQK69038.1"/>
    </source>
</evidence>
<dbReference type="InterPro" id="IPR001030">
    <property type="entry name" value="Acoase/IPM_deHydtase_lsu_aba"/>
</dbReference>
<accession>A0A1D6H2G1</accession>
<dbReference type="AlphaFoldDB" id="A0A1D6H2G1"/>
<dbReference type="InterPro" id="IPR006249">
    <property type="entry name" value="Aconitase/IRP2"/>
</dbReference>
<evidence type="ECO:0000256" key="2">
    <source>
        <dbReference type="ARBA" id="ARBA00023004"/>
    </source>
</evidence>
<proteinExistence type="predicted"/>
<dbReference type="Gene3D" id="3.30.499.10">
    <property type="entry name" value="Aconitase, domain 3"/>
    <property type="match status" value="2"/>
</dbReference>
<name>A0A1D6H2G1_MAIZE</name>